<feature type="compositionally biased region" description="Low complexity" evidence="1">
    <location>
        <begin position="95"/>
        <end position="112"/>
    </location>
</feature>
<evidence type="ECO:0000313" key="3">
    <source>
        <dbReference type="Proteomes" id="UP001283361"/>
    </source>
</evidence>
<keyword evidence="3" id="KW-1185">Reference proteome</keyword>
<feature type="region of interest" description="Disordered" evidence="1">
    <location>
        <begin position="95"/>
        <end position="123"/>
    </location>
</feature>
<protein>
    <submittedName>
        <fullName evidence="2">Uncharacterized protein</fullName>
    </submittedName>
</protein>
<comment type="caution">
    <text evidence="2">The sequence shown here is derived from an EMBL/GenBank/DDBJ whole genome shotgun (WGS) entry which is preliminary data.</text>
</comment>
<dbReference type="EMBL" id="JAWDGP010006563">
    <property type="protein sequence ID" value="KAK3738864.1"/>
    <property type="molecule type" value="Genomic_DNA"/>
</dbReference>
<evidence type="ECO:0000256" key="1">
    <source>
        <dbReference type="SAM" id="MobiDB-lite"/>
    </source>
</evidence>
<gene>
    <name evidence="2" type="ORF">RRG08_036867</name>
</gene>
<proteinExistence type="predicted"/>
<sequence>MAASMTPSVLTAKEKVIDHMEDMFHEKLKSFTSDVKTKMRSVSREAAIQVFELALLFLTQAVPDLGGFESASDVVQGLRKLQKLLREKTKISQTTAVTTPSTTKASASAAATPCGPPKSLSQRSTFSVGSSSDTYVPHILDTKLLPGGLVVLSDSMPVQPDIGLDSTSPNLDGTVVEDNSSLDLDLCASAKKIRTANWSEADGSDLTTQGGFILIDSGILFEFLSPNVRCGESDHYSVTNAFKNSSKNGFCHEIELKYQNCSVWSTGFKTNRASSKSGHSEIDLTMVIYVRSLGRGFSALQHFSLYVNSPPPMT</sequence>
<name>A0AAE0YAI2_9GAST</name>
<accession>A0AAE0YAI2</accession>
<reference evidence="2" key="1">
    <citation type="journal article" date="2023" name="G3 (Bethesda)">
        <title>A reference genome for the long-term kleptoplast-retaining sea slug Elysia crispata morphotype clarki.</title>
        <authorList>
            <person name="Eastman K.E."/>
            <person name="Pendleton A.L."/>
            <person name="Shaikh M.A."/>
            <person name="Suttiyut T."/>
            <person name="Ogas R."/>
            <person name="Tomko P."/>
            <person name="Gavelis G."/>
            <person name="Widhalm J.R."/>
            <person name="Wisecaver J.H."/>
        </authorList>
    </citation>
    <scope>NUCLEOTIDE SEQUENCE</scope>
    <source>
        <strain evidence="2">ECLA1</strain>
    </source>
</reference>
<evidence type="ECO:0000313" key="2">
    <source>
        <dbReference type="EMBL" id="KAK3738864.1"/>
    </source>
</evidence>
<dbReference type="Proteomes" id="UP001283361">
    <property type="component" value="Unassembled WGS sequence"/>
</dbReference>
<organism evidence="2 3">
    <name type="scientific">Elysia crispata</name>
    <name type="common">lettuce slug</name>
    <dbReference type="NCBI Taxonomy" id="231223"/>
    <lineage>
        <taxon>Eukaryota</taxon>
        <taxon>Metazoa</taxon>
        <taxon>Spiralia</taxon>
        <taxon>Lophotrochozoa</taxon>
        <taxon>Mollusca</taxon>
        <taxon>Gastropoda</taxon>
        <taxon>Heterobranchia</taxon>
        <taxon>Euthyneura</taxon>
        <taxon>Panpulmonata</taxon>
        <taxon>Sacoglossa</taxon>
        <taxon>Placobranchoidea</taxon>
        <taxon>Plakobranchidae</taxon>
        <taxon>Elysia</taxon>
    </lineage>
</organism>
<dbReference type="AlphaFoldDB" id="A0AAE0YAI2"/>